<name>A0A0G1FT00_9BACT</name>
<evidence type="ECO:0000256" key="6">
    <source>
        <dbReference type="ARBA" id="ARBA00022692"/>
    </source>
</evidence>
<comment type="similarity">
    <text evidence="2 14">Belongs to the UppP family.</text>
</comment>
<dbReference type="GO" id="GO:0008360">
    <property type="term" value="P:regulation of cell shape"/>
    <property type="evidence" value="ECO:0007669"/>
    <property type="project" value="UniProtKB-KW"/>
</dbReference>
<feature type="transmembrane region" description="Helical" evidence="14">
    <location>
        <begin position="140"/>
        <end position="165"/>
    </location>
</feature>
<comment type="caution">
    <text evidence="15">The sequence shown here is derived from an EMBL/GenBank/DDBJ whole genome shotgun (WGS) entry which is preliminary data.</text>
</comment>
<evidence type="ECO:0000313" key="16">
    <source>
        <dbReference type="Proteomes" id="UP000034894"/>
    </source>
</evidence>
<evidence type="ECO:0000256" key="3">
    <source>
        <dbReference type="ARBA" id="ARBA00012374"/>
    </source>
</evidence>
<dbReference type="HAMAP" id="MF_01006">
    <property type="entry name" value="Undec_diphosphatase"/>
    <property type="match status" value="1"/>
</dbReference>
<proteinExistence type="inferred from homology"/>
<dbReference type="PATRIC" id="fig|1618443.3.peg.519"/>
<evidence type="ECO:0000256" key="10">
    <source>
        <dbReference type="ARBA" id="ARBA00023251"/>
    </source>
</evidence>
<dbReference type="GO" id="GO:0046677">
    <property type="term" value="P:response to antibiotic"/>
    <property type="evidence" value="ECO:0007669"/>
    <property type="project" value="UniProtKB-UniRule"/>
</dbReference>
<evidence type="ECO:0000256" key="11">
    <source>
        <dbReference type="ARBA" id="ARBA00032707"/>
    </source>
</evidence>
<organism evidence="15 16">
    <name type="scientific">Candidatus Gottesmanbacteria bacterium GW2011_GWA2_43_14</name>
    <dbReference type="NCBI Taxonomy" id="1618443"/>
    <lineage>
        <taxon>Bacteria</taxon>
        <taxon>Candidatus Gottesmaniibacteriota</taxon>
    </lineage>
</organism>
<keyword evidence="5 14" id="KW-1003">Cell membrane</keyword>
<feature type="transmembrane region" description="Helical" evidence="14">
    <location>
        <begin position="98"/>
        <end position="119"/>
    </location>
</feature>
<dbReference type="AlphaFoldDB" id="A0A0G1FT00"/>
<keyword evidence="9 14" id="KW-0472">Membrane</keyword>
<dbReference type="GO" id="GO:0009252">
    <property type="term" value="P:peptidoglycan biosynthetic process"/>
    <property type="evidence" value="ECO:0007669"/>
    <property type="project" value="UniProtKB-KW"/>
</dbReference>
<dbReference type="EC" id="3.6.1.27" evidence="3 14"/>
<evidence type="ECO:0000256" key="2">
    <source>
        <dbReference type="ARBA" id="ARBA00010621"/>
    </source>
</evidence>
<protein>
    <recommendedName>
        <fullName evidence="4 14">Undecaprenyl-diphosphatase</fullName>
        <ecNumber evidence="3 14">3.6.1.27</ecNumber>
    </recommendedName>
    <alternativeName>
        <fullName evidence="12 14">Bacitracin resistance protein</fullName>
    </alternativeName>
    <alternativeName>
        <fullName evidence="11 14">Undecaprenyl pyrophosphate phosphatase</fullName>
    </alternativeName>
</protein>
<feature type="transmembrane region" description="Helical" evidence="14">
    <location>
        <begin position="236"/>
        <end position="255"/>
    </location>
</feature>
<keyword evidence="8 14" id="KW-1133">Transmembrane helix</keyword>
<dbReference type="GO" id="GO:0050380">
    <property type="term" value="F:undecaprenyl-diphosphatase activity"/>
    <property type="evidence" value="ECO:0007669"/>
    <property type="project" value="UniProtKB-UniRule"/>
</dbReference>
<comment type="catalytic activity">
    <reaction evidence="13 14">
        <text>di-trans,octa-cis-undecaprenyl diphosphate + H2O = di-trans,octa-cis-undecaprenyl phosphate + phosphate + H(+)</text>
        <dbReference type="Rhea" id="RHEA:28094"/>
        <dbReference type="ChEBI" id="CHEBI:15377"/>
        <dbReference type="ChEBI" id="CHEBI:15378"/>
        <dbReference type="ChEBI" id="CHEBI:43474"/>
        <dbReference type="ChEBI" id="CHEBI:58405"/>
        <dbReference type="ChEBI" id="CHEBI:60392"/>
        <dbReference type="EC" id="3.6.1.27"/>
    </reaction>
</comment>
<dbReference type="EMBL" id="LCFP01000003">
    <property type="protein sequence ID" value="KKS98131.1"/>
    <property type="molecule type" value="Genomic_DNA"/>
</dbReference>
<evidence type="ECO:0000256" key="9">
    <source>
        <dbReference type="ARBA" id="ARBA00023136"/>
    </source>
</evidence>
<keyword evidence="14" id="KW-0133">Cell shape</keyword>
<feature type="transmembrane region" description="Helical" evidence="14">
    <location>
        <begin position="40"/>
        <end position="61"/>
    </location>
</feature>
<evidence type="ECO:0000256" key="12">
    <source>
        <dbReference type="ARBA" id="ARBA00032932"/>
    </source>
</evidence>
<dbReference type="PANTHER" id="PTHR30622:SF3">
    <property type="entry name" value="UNDECAPRENYL-DIPHOSPHATASE"/>
    <property type="match status" value="1"/>
</dbReference>
<evidence type="ECO:0000256" key="4">
    <source>
        <dbReference type="ARBA" id="ARBA00021581"/>
    </source>
</evidence>
<evidence type="ECO:0000256" key="5">
    <source>
        <dbReference type="ARBA" id="ARBA00022475"/>
    </source>
</evidence>
<feature type="transmembrane region" description="Helical" evidence="14">
    <location>
        <begin position="70"/>
        <end position="92"/>
    </location>
</feature>
<keyword evidence="10 14" id="KW-0046">Antibiotic resistance</keyword>
<dbReference type="PANTHER" id="PTHR30622">
    <property type="entry name" value="UNDECAPRENYL-DIPHOSPHATASE"/>
    <property type="match status" value="1"/>
</dbReference>
<comment type="subcellular location">
    <subcellularLocation>
        <location evidence="1 14">Cell membrane</location>
        <topology evidence="1 14">Multi-pass membrane protein</topology>
    </subcellularLocation>
</comment>
<sequence>MTILDALILSAVEGLTEFLPVSSTGHLILTSYLLKISQSAFVKSFEIIIQLGAILAVATLYMKKISDRKIFMLAMAGFIPTGAAGLFFYPYVKHLFENTLLTVIMLFLGGIIMILLELWQIPRKGKSVMQLQHIGIKKALLIGTIQTVSMVPGVSRAAATIIGGLFLGLNRKTATEYSFILAVPTILAASLLDIFKSNWVAQKQEIILLTAGFAGAYLTALLSIRILLAYLKRHTFLAFGVYRIILAVIFFLIIAG</sequence>
<evidence type="ECO:0000256" key="8">
    <source>
        <dbReference type="ARBA" id="ARBA00022989"/>
    </source>
</evidence>
<dbReference type="GO" id="GO:0005886">
    <property type="term" value="C:plasma membrane"/>
    <property type="evidence" value="ECO:0007669"/>
    <property type="project" value="UniProtKB-SubCell"/>
</dbReference>
<accession>A0A0G1FT00</accession>
<keyword evidence="6 14" id="KW-0812">Transmembrane</keyword>
<evidence type="ECO:0000256" key="13">
    <source>
        <dbReference type="ARBA" id="ARBA00047594"/>
    </source>
</evidence>
<dbReference type="Proteomes" id="UP000034894">
    <property type="component" value="Unassembled WGS sequence"/>
</dbReference>
<feature type="transmembrane region" description="Helical" evidence="14">
    <location>
        <begin position="207"/>
        <end position="230"/>
    </location>
</feature>
<dbReference type="STRING" id="1618443.UV73_C0003G0073"/>
<comment type="miscellaneous">
    <text evidence="14">Bacitracin is thought to be involved in the inhibition of peptidoglycan synthesis by sequestering undecaprenyl diphosphate, thereby reducing the pool of lipid carrier available.</text>
</comment>
<dbReference type="Pfam" id="PF02673">
    <property type="entry name" value="BacA"/>
    <property type="match status" value="1"/>
</dbReference>
<feature type="transmembrane region" description="Helical" evidence="14">
    <location>
        <begin position="177"/>
        <end position="195"/>
    </location>
</feature>
<evidence type="ECO:0000256" key="7">
    <source>
        <dbReference type="ARBA" id="ARBA00022801"/>
    </source>
</evidence>
<comment type="function">
    <text evidence="14">Catalyzes the dephosphorylation of undecaprenyl diphosphate (UPP). Confers resistance to bacitracin.</text>
</comment>
<dbReference type="InterPro" id="IPR003824">
    <property type="entry name" value="UppP"/>
</dbReference>
<reference evidence="15 16" key="1">
    <citation type="journal article" date="2015" name="Nature">
        <title>rRNA introns, odd ribosomes, and small enigmatic genomes across a large radiation of phyla.</title>
        <authorList>
            <person name="Brown C.T."/>
            <person name="Hug L.A."/>
            <person name="Thomas B.C."/>
            <person name="Sharon I."/>
            <person name="Castelle C.J."/>
            <person name="Singh A."/>
            <person name="Wilkins M.J."/>
            <person name="Williams K.H."/>
            <person name="Banfield J.F."/>
        </authorList>
    </citation>
    <scope>NUCLEOTIDE SEQUENCE [LARGE SCALE GENOMIC DNA]</scope>
</reference>
<evidence type="ECO:0000256" key="1">
    <source>
        <dbReference type="ARBA" id="ARBA00004651"/>
    </source>
</evidence>
<keyword evidence="14" id="KW-0573">Peptidoglycan synthesis</keyword>
<evidence type="ECO:0000313" key="15">
    <source>
        <dbReference type="EMBL" id="KKS98131.1"/>
    </source>
</evidence>
<dbReference type="GO" id="GO:0071555">
    <property type="term" value="P:cell wall organization"/>
    <property type="evidence" value="ECO:0007669"/>
    <property type="project" value="UniProtKB-KW"/>
</dbReference>
<keyword evidence="14" id="KW-0961">Cell wall biogenesis/degradation</keyword>
<gene>
    <name evidence="14" type="primary">uppP</name>
    <name evidence="15" type="ORF">UV73_C0003G0073</name>
</gene>
<evidence type="ECO:0000256" key="14">
    <source>
        <dbReference type="HAMAP-Rule" id="MF_01006"/>
    </source>
</evidence>
<keyword evidence="7 14" id="KW-0378">Hydrolase</keyword>